<gene>
    <name evidence="4" type="ORF">FSPOR_2868</name>
</gene>
<dbReference type="InterPro" id="IPR053146">
    <property type="entry name" value="QDO-like"/>
</dbReference>
<dbReference type="InterPro" id="IPR003313">
    <property type="entry name" value="AraC-bd"/>
</dbReference>
<protein>
    <submittedName>
        <fullName evidence="4">Cupin domain</fullName>
    </submittedName>
</protein>
<dbReference type="Pfam" id="PF02311">
    <property type="entry name" value="AraC_binding"/>
    <property type="match status" value="1"/>
</dbReference>
<dbReference type="SUPFAM" id="SSF51182">
    <property type="entry name" value="RmlC-like cupins"/>
    <property type="match status" value="2"/>
</dbReference>
<dbReference type="AlphaFoldDB" id="A0A395SIH9"/>
<evidence type="ECO:0000256" key="1">
    <source>
        <dbReference type="ARBA" id="ARBA00023125"/>
    </source>
</evidence>
<keyword evidence="5" id="KW-1185">Reference proteome</keyword>
<accession>A0A395SIH9</accession>
<dbReference type="Proteomes" id="UP000266152">
    <property type="component" value="Unassembled WGS sequence"/>
</dbReference>
<sequence>MSLEKLAVPPGESTPYIIESHGGETMTLPGTKSSIRILASSMETDGKMSVFHMDGVTGDPAGWHFHNKAHDVFLCTQGQMIVSAGEEARVLSPGDFAYVPPKVIHQPQLIGPYNETVGLVTPGDWIDFFRFISADYNGVLAPEFDNTDVMASMFPKFREIKEKYDVVFTPGYQGGEVTEWTVEDSKLPESSQAYFLKANTGPRYLLGGVLSRPFITTKQSDGQFAVTSIESSNRFDNPILGGGFAFTNTHQVYYIHDGAIQITVQGKTSEVRPGESVFVPAGSETVIVFLDKYVRFWAYSSGDGLETLISQGGDPWKGVIVPDEAPAVDDAKVKSAAAALHVTISSASKL</sequence>
<evidence type="ECO:0000313" key="5">
    <source>
        <dbReference type="Proteomes" id="UP000266152"/>
    </source>
</evidence>
<reference evidence="4 5" key="1">
    <citation type="journal article" date="2018" name="PLoS Pathog.">
        <title>Evolution of structural diversity of trichothecenes, a family of toxins produced by plant pathogenic and entomopathogenic fungi.</title>
        <authorList>
            <person name="Proctor R.H."/>
            <person name="McCormick S.P."/>
            <person name="Kim H.S."/>
            <person name="Cardoza R.E."/>
            <person name="Stanley A.M."/>
            <person name="Lindo L."/>
            <person name="Kelly A."/>
            <person name="Brown D.W."/>
            <person name="Lee T."/>
            <person name="Vaughan M.M."/>
            <person name="Alexander N.J."/>
            <person name="Busman M."/>
            <person name="Gutierrez S."/>
        </authorList>
    </citation>
    <scope>NUCLEOTIDE SEQUENCE [LARGE SCALE GENOMIC DNA]</scope>
    <source>
        <strain evidence="4 5">NRRL 3299</strain>
    </source>
</reference>
<feature type="domain" description="Cupin type-2" evidence="3">
    <location>
        <begin position="58"/>
        <end position="108"/>
    </location>
</feature>
<dbReference type="EMBL" id="PXOF01000036">
    <property type="protein sequence ID" value="RGP72196.1"/>
    <property type="molecule type" value="Genomic_DNA"/>
</dbReference>
<feature type="domain" description="AraC-type arabinose-binding/dimerisation" evidence="2">
    <location>
        <begin position="247"/>
        <end position="344"/>
    </location>
</feature>
<dbReference type="InterPro" id="IPR011051">
    <property type="entry name" value="RmlC_Cupin_sf"/>
</dbReference>
<proteinExistence type="predicted"/>
<dbReference type="PANTHER" id="PTHR36440">
    <property type="entry name" value="PUTATIVE (AFU_ORTHOLOGUE AFUA_8G07350)-RELATED"/>
    <property type="match status" value="1"/>
</dbReference>
<dbReference type="CDD" id="cd02215">
    <property type="entry name" value="cupin_QDO_N_C"/>
    <property type="match status" value="1"/>
</dbReference>
<name>A0A395SIH9_FUSSP</name>
<evidence type="ECO:0000259" key="3">
    <source>
        <dbReference type="Pfam" id="PF07883"/>
    </source>
</evidence>
<organism evidence="4 5">
    <name type="scientific">Fusarium sporotrichioides</name>
    <dbReference type="NCBI Taxonomy" id="5514"/>
    <lineage>
        <taxon>Eukaryota</taxon>
        <taxon>Fungi</taxon>
        <taxon>Dikarya</taxon>
        <taxon>Ascomycota</taxon>
        <taxon>Pezizomycotina</taxon>
        <taxon>Sordariomycetes</taxon>
        <taxon>Hypocreomycetidae</taxon>
        <taxon>Hypocreales</taxon>
        <taxon>Nectriaceae</taxon>
        <taxon>Fusarium</taxon>
    </lineage>
</organism>
<dbReference type="InterPro" id="IPR013096">
    <property type="entry name" value="Cupin_2"/>
</dbReference>
<dbReference type="Pfam" id="PF07883">
    <property type="entry name" value="Cupin_2"/>
    <property type="match status" value="1"/>
</dbReference>
<evidence type="ECO:0000259" key="2">
    <source>
        <dbReference type="Pfam" id="PF02311"/>
    </source>
</evidence>
<dbReference type="Gene3D" id="2.60.120.10">
    <property type="entry name" value="Jelly Rolls"/>
    <property type="match status" value="2"/>
</dbReference>
<dbReference type="InterPro" id="IPR014710">
    <property type="entry name" value="RmlC-like_jellyroll"/>
</dbReference>
<dbReference type="PANTHER" id="PTHR36440:SF1">
    <property type="entry name" value="PUTATIVE (AFU_ORTHOLOGUE AFUA_8G07350)-RELATED"/>
    <property type="match status" value="1"/>
</dbReference>
<evidence type="ECO:0000313" key="4">
    <source>
        <dbReference type="EMBL" id="RGP72196.1"/>
    </source>
</evidence>
<dbReference type="STRING" id="5514.A0A395SIH9"/>
<comment type="caution">
    <text evidence="4">The sequence shown here is derived from an EMBL/GenBank/DDBJ whole genome shotgun (WGS) entry which is preliminary data.</text>
</comment>
<dbReference type="GO" id="GO:0003677">
    <property type="term" value="F:DNA binding"/>
    <property type="evidence" value="ECO:0007669"/>
    <property type="project" value="UniProtKB-KW"/>
</dbReference>
<dbReference type="GO" id="GO:0006355">
    <property type="term" value="P:regulation of DNA-templated transcription"/>
    <property type="evidence" value="ECO:0007669"/>
    <property type="project" value="InterPro"/>
</dbReference>
<keyword evidence="1" id="KW-0238">DNA-binding</keyword>